<dbReference type="EMBL" id="LR796358">
    <property type="protein sequence ID" value="CAB4138873.1"/>
    <property type="molecule type" value="Genomic_DNA"/>
</dbReference>
<proteinExistence type="predicted"/>
<gene>
    <name evidence="1" type="ORF">UFOVP343_17</name>
</gene>
<sequence length="322" mass="35816">MAMTTANMSLLTRSEVWSSELKEILRDEMMAQRYVRMLDGFPDGDQFTIPSIGQAQVDNYVEDAAVIYRPMDTGEFTFSIDRYLSSATYITKKAEQDSFYSAELMSRFVPEQERAIMAHFEATTMAAPEVGVSANSTQLIDGIAHRWAGSTGAGYIAVSDFARARYSLKKLNVPDTNLIAIVDPSVEYSINTLTNLVSVSDNPRWEGIVADGIATGMKFVKNVYGFDVYTSNYLATATDSALTNAATSPGNQDFSTNNGKVNLFFSAAATASPFVGAWRQMPEVDYEYNKDFQRHEYVTTARYGVKLYRPENMVRVITKTNV</sequence>
<evidence type="ECO:0000313" key="1">
    <source>
        <dbReference type="EMBL" id="CAB4138873.1"/>
    </source>
</evidence>
<name>A0A6J5M023_9CAUD</name>
<organism evidence="1">
    <name type="scientific">uncultured Caudovirales phage</name>
    <dbReference type="NCBI Taxonomy" id="2100421"/>
    <lineage>
        <taxon>Viruses</taxon>
        <taxon>Duplodnaviria</taxon>
        <taxon>Heunggongvirae</taxon>
        <taxon>Uroviricota</taxon>
        <taxon>Caudoviricetes</taxon>
        <taxon>Peduoviridae</taxon>
        <taxon>Maltschvirus</taxon>
        <taxon>Maltschvirus maltsch</taxon>
    </lineage>
</organism>
<reference evidence="1" key="1">
    <citation type="submission" date="2020-04" db="EMBL/GenBank/DDBJ databases">
        <authorList>
            <person name="Chiriac C."/>
            <person name="Salcher M."/>
            <person name="Ghai R."/>
            <person name="Kavagutti S V."/>
        </authorList>
    </citation>
    <scope>NUCLEOTIDE SEQUENCE</scope>
</reference>
<evidence type="ECO:0008006" key="2">
    <source>
        <dbReference type="Google" id="ProtNLM"/>
    </source>
</evidence>
<protein>
    <recommendedName>
        <fullName evidence="2">Major capsid protein</fullName>
    </recommendedName>
</protein>
<accession>A0A6J5M023</accession>